<dbReference type="Proteomes" id="UP000254575">
    <property type="component" value="Unassembled WGS sequence"/>
</dbReference>
<feature type="domain" description="CN hydrolase" evidence="2">
    <location>
        <begin position="1"/>
        <end position="236"/>
    </location>
</feature>
<dbReference type="OrthoDB" id="9803803at2"/>
<proteinExistence type="inferred from homology"/>
<dbReference type="EC" id="3.5.1.100" evidence="3"/>
<evidence type="ECO:0000256" key="1">
    <source>
        <dbReference type="ARBA" id="ARBA00010613"/>
    </source>
</evidence>
<dbReference type="PANTHER" id="PTHR23088:SF27">
    <property type="entry name" value="DEAMINATED GLUTATHIONE AMIDASE"/>
    <property type="match status" value="1"/>
</dbReference>
<keyword evidence="4" id="KW-1185">Reference proteome</keyword>
<dbReference type="CDD" id="cd07581">
    <property type="entry name" value="nitrilase_3"/>
    <property type="match status" value="1"/>
</dbReference>
<dbReference type="RefSeq" id="WP_115218752.1">
    <property type="nucleotide sequence ID" value="NZ_UHIA01000004.1"/>
</dbReference>
<name>A0A380N0D2_9GAMM</name>
<dbReference type="PANTHER" id="PTHR23088">
    <property type="entry name" value="NITRILASE-RELATED"/>
    <property type="match status" value="1"/>
</dbReference>
<dbReference type="AlphaFoldDB" id="A0A380N0D2"/>
<dbReference type="SUPFAM" id="SSF56317">
    <property type="entry name" value="Carbon-nitrogen hydrolase"/>
    <property type="match status" value="1"/>
</dbReference>
<dbReference type="InterPro" id="IPR003010">
    <property type="entry name" value="C-N_Hydrolase"/>
</dbReference>
<protein>
    <submittedName>
        <fullName evidence="3">(R)-stereoselective amidase</fullName>
        <ecNumber evidence="3">3.5.1.100</ecNumber>
    </submittedName>
</protein>
<dbReference type="InterPro" id="IPR036526">
    <property type="entry name" value="C-N_Hydrolase_sf"/>
</dbReference>
<dbReference type="PROSITE" id="PS50263">
    <property type="entry name" value="CN_HYDROLASE"/>
    <property type="match status" value="1"/>
</dbReference>
<sequence length="268" mass="29068">MKIAAYQMAGGNDYARNLRICRHSASLAAQADAKLLLLPEAAMFLRAQESEATMTQSLDGEFVSLLADLSREYGLTIVAGMFEPAPQERAFNTAVVLQAGRLLGTYRKLHLYDAFAVQESERIAQGEDLPPVFDCEGITFGVMTCYDLRFPETARALAEQGADVILLPAAWFAGADKEYHWQLLCAARALENGVYVLGADMCGGNRIGHSLFVDALGMVRTQLGQEEGLLCAEVDKAHLAAVRERLPMLKQRRFAIALNGGSATGAGH</sequence>
<comment type="similarity">
    <text evidence="1">Belongs to the carbon-nitrogen hydrolase superfamily. NIT1/NIT2 family.</text>
</comment>
<evidence type="ECO:0000259" key="2">
    <source>
        <dbReference type="PROSITE" id="PS50263"/>
    </source>
</evidence>
<organism evidence="3 4">
    <name type="scientific">Suttonella indologenes</name>
    <dbReference type="NCBI Taxonomy" id="13276"/>
    <lineage>
        <taxon>Bacteria</taxon>
        <taxon>Pseudomonadati</taxon>
        <taxon>Pseudomonadota</taxon>
        <taxon>Gammaproteobacteria</taxon>
        <taxon>Cardiobacteriales</taxon>
        <taxon>Cardiobacteriaceae</taxon>
        <taxon>Suttonella</taxon>
    </lineage>
</organism>
<dbReference type="InterPro" id="IPR001110">
    <property type="entry name" value="UPF0012_CS"/>
</dbReference>
<accession>A0A380N0D2</accession>
<keyword evidence="3" id="KW-0378">Hydrolase</keyword>
<dbReference type="PROSITE" id="PS01227">
    <property type="entry name" value="UPF0012"/>
    <property type="match status" value="1"/>
</dbReference>
<dbReference type="Pfam" id="PF00795">
    <property type="entry name" value="CN_hydrolase"/>
    <property type="match status" value="1"/>
</dbReference>
<evidence type="ECO:0000313" key="3">
    <source>
        <dbReference type="EMBL" id="SUO97726.1"/>
    </source>
</evidence>
<gene>
    <name evidence="3" type="primary">ramA</name>
    <name evidence="3" type="ORF">NCTC10717_01590</name>
</gene>
<dbReference type="EMBL" id="UHIA01000004">
    <property type="protein sequence ID" value="SUO97726.1"/>
    <property type="molecule type" value="Genomic_DNA"/>
</dbReference>
<reference evidence="3 4" key="1">
    <citation type="submission" date="2018-06" db="EMBL/GenBank/DDBJ databases">
        <authorList>
            <consortium name="Pathogen Informatics"/>
            <person name="Doyle S."/>
        </authorList>
    </citation>
    <scope>NUCLEOTIDE SEQUENCE [LARGE SCALE GENOMIC DNA]</scope>
    <source>
        <strain evidence="3 4">NCTC10717</strain>
    </source>
</reference>
<evidence type="ECO:0000313" key="4">
    <source>
        <dbReference type="Proteomes" id="UP000254575"/>
    </source>
</evidence>
<dbReference type="Gene3D" id="3.60.110.10">
    <property type="entry name" value="Carbon-nitrogen hydrolase"/>
    <property type="match status" value="1"/>
</dbReference>
<dbReference type="GO" id="GO:0016787">
    <property type="term" value="F:hydrolase activity"/>
    <property type="evidence" value="ECO:0007669"/>
    <property type="project" value="UniProtKB-KW"/>
</dbReference>